<dbReference type="EMBL" id="MU866090">
    <property type="protein sequence ID" value="KAK4181143.1"/>
    <property type="molecule type" value="Genomic_DNA"/>
</dbReference>
<feature type="transmembrane region" description="Helical" evidence="1">
    <location>
        <begin position="7"/>
        <end position="27"/>
    </location>
</feature>
<reference evidence="2" key="2">
    <citation type="submission" date="2023-05" db="EMBL/GenBank/DDBJ databases">
        <authorList>
            <consortium name="Lawrence Berkeley National Laboratory"/>
            <person name="Steindorff A."/>
            <person name="Hensen N."/>
            <person name="Bonometti L."/>
            <person name="Westerberg I."/>
            <person name="Brannstrom I.O."/>
            <person name="Guillou S."/>
            <person name="Cros-Aarteil S."/>
            <person name="Calhoun S."/>
            <person name="Haridas S."/>
            <person name="Kuo A."/>
            <person name="Mondo S."/>
            <person name="Pangilinan J."/>
            <person name="Riley R."/>
            <person name="Labutti K."/>
            <person name="Andreopoulos B."/>
            <person name="Lipzen A."/>
            <person name="Chen C."/>
            <person name="Yanf M."/>
            <person name="Daum C."/>
            <person name="Ng V."/>
            <person name="Clum A."/>
            <person name="Ohm R."/>
            <person name="Martin F."/>
            <person name="Silar P."/>
            <person name="Natvig D."/>
            <person name="Lalanne C."/>
            <person name="Gautier V."/>
            <person name="Ament-Velasquez S.L."/>
            <person name="Kruys A."/>
            <person name="Hutchinson M.I."/>
            <person name="Powell A.J."/>
            <person name="Barry K."/>
            <person name="Miller A.N."/>
            <person name="Grigoriev I.V."/>
            <person name="Debuchy R."/>
            <person name="Gladieux P."/>
            <person name="Thoren M.H."/>
            <person name="Johannesson H."/>
        </authorList>
    </citation>
    <scope>NUCLEOTIDE SEQUENCE</scope>
    <source>
        <strain evidence="2">CBS 892.96</strain>
    </source>
</reference>
<proteinExistence type="predicted"/>
<feature type="transmembrane region" description="Helical" evidence="1">
    <location>
        <begin position="39"/>
        <end position="64"/>
    </location>
</feature>
<evidence type="ECO:0000313" key="3">
    <source>
        <dbReference type="Proteomes" id="UP001302321"/>
    </source>
</evidence>
<dbReference type="AlphaFoldDB" id="A0AAN6WFL4"/>
<name>A0AAN6WFL4_9PEZI</name>
<keyword evidence="1" id="KW-0472">Membrane</keyword>
<sequence length="103" mass="12627">MAFCFHLMMWMSFSCLFFFFFFFYFLFSPFSPFFSSSDSPFYFFTFVALFYLYFFFLFFFCLFLNRDTSLWLLVCLAEYLRRKGKEMEDGKSFAVDVFAFAVI</sequence>
<keyword evidence="1" id="KW-1133">Transmembrane helix</keyword>
<dbReference type="Proteomes" id="UP001302321">
    <property type="component" value="Unassembled WGS sequence"/>
</dbReference>
<evidence type="ECO:0000256" key="1">
    <source>
        <dbReference type="SAM" id="Phobius"/>
    </source>
</evidence>
<accession>A0AAN6WFL4</accession>
<keyword evidence="3" id="KW-1185">Reference proteome</keyword>
<gene>
    <name evidence="2" type="ORF">QBC36DRAFT_129622</name>
</gene>
<comment type="caution">
    <text evidence="2">The sequence shown here is derived from an EMBL/GenBank/DDBJ whole genome shotgun (WGS) entry which is preliminary data.</text>
</comment>
<protein>
    <submittedName>
        <fullName evidence="2">Uncharacterized protein</fullName>
    </submittedName>
</protein>
<reference evidence="2" key="1">
    <citation type="journal article" date="2023" name="Mol. Phylogenet. Evol.">
        <title>Genome-scale phylogeny and comparative genomics of the fungal order Sordariales.</title>
        <authorList>
            <person name="Hensen N."/>
            <person name="Bonometti L."/>
            <person name="Westerberg I."/>
            <person name="Brannstrom I.O."/>
            <person name="Guillou S."/>
            <person name="Cros-Aarteil S."/>
            <person name="Calhoun S."/>
            <person name="Haridas S."/>
            <person name="Kuo A."/>
            <person name="Mondo S."/>
            <person name="Pangilinan J."/>
            <person name="Riley R."/>
            <person name="LaButti K."/>
            <person name="Andreopoulos B."/>
            <person name="Lipzen A."/>
            <person name="Chen C."/>
            <person name="Yan M."/>
            <person name="Daum C."/>
            <person name="Ng V."/>
            <person name="Clum A."/>
            <person name="Steindorff A."/>
            <person name="Ohm R.A."/>
            <person name="Martin F."/>
            <person name="Silar P."/>
            <person name="Natvig D.O."/>
            <person name="Lalanne C."/>
            <person name="Gautier V."/>
            <person name="Ament-Velasquez S.L."/>
            <person name="Kruys A."/>
            <person name="Hutchinson M.I."/>
            <person name="Powell A.J."/>
            <person name="Barry K."/>
            <person name="Miller A.N."/>
            <person name="Grigoriev I.V."/>
            <person name="Debuchy R."/>
            <person name="Gladieux P."/>
            <person name="Hiltunen Thoren M."/>
            <person name="Johannesson H."/>
        </authorList>
    </citation>
    <scope>NUCLEOTIDE SEQUENCE</scope>
    <source>
        <strain evidence="2">CBS 892.96</strain>
    </source>
</reference>
<organism evidence="2 3">
    <name type="scientific">Triangularia setosa</name>
    <dbReference type="NCBI Taxonomy" id="2587417"/>
    <lineage>
        <taxon>Eukaryota</taxon>
        <taxon>Fungi</taxon>
        <taxon>Dikarya</taxon>
        <taxon>Ascomycota</taxon>
        <taxon>Pezizomycotina</taxon>
        <taxon>Sordariomycetes</taxon>
        <taxon>Sordariomycetidae</taxon>
        <taxon>Sordariales</taxon>
        <taxon>Podosporaceae</taxon>
        <taxon>Triangularia</taxon>
    </lineage>
</organism>
<evidence type="ECO:0000313" key="2">
    <source>
        <dbReference type="EMBL" id="KAK4181143.1"/>
    </source>
</evidence>
<keyword evidence="1" id="KW-0812">Transmembrane</keyword>